<proteinExistence type="predicted"/>
<feature type="domain" description="Lipoyl-binding" evidence="3">
    <location>
        <begin position="20"/>
        <end position="78"/>
    </location>
</feature>
<dbReference type="SUPFAM" id="SSF51230">
    <property type="entry name" value="Single hybrid motif"/>
    <property type="match status" value="1"/>
</dbReference>
<dbReference type="Pfam" id="PF00364">
    <property type="entry name" value="Biotin_lipoyl"/>
    <property type="match status" value="1"/>
</dbReference>
<keyword evidence="5" id="KW-1185">Reference proteome</keyword>
<dbReference type="EMBL" id="JBHRXX010000002">
    <property type="protein sequence ID" value="MFC3683098.1"/>
    <property type="molecule type" value="Genomic_DNA"/>
</dbReference>
<dbReference type="InterPro" id="IPR000089">
    <property type="entry name" value="Biotin_lipoyl"/>
</dbReference>
<gene>
    <name evidence="4" type="ORF">ACFOPI_05800</name>
</gene>
<dbReference type="InterPro" id="IPR003016">
    <property type="entry name" value="2-oxoA_DH_lipoyl-BS"/>
</dbReference>
<organism evidence="4 5">
    <name type="scientific">Hydrogenophaga luteola</name>
    <dbReference type="NCBI Taxonomy" id="1591122"/>
    <lineage>
        <taxon>Bacteria</taxon>
        <taxon>Pseudomonadati</taxon>
        <taxon>Pseudomonadota</taxon>
        <taxon>Betaproteobacteria</taxon>
        <taxon>Burkholderiales</taxon>
        <taxon>Comamonadaceae</taxon>
        <taxon>Hydrogenophaga</taxon>
    </lineage>
</organism>
<dbReference type="Proteomes" id="UP001595729">
    <property type="component" value="Unassembled WGS sequence"/>
</dbReference>
<comment type="caution">
    <text evidence="4">The sequence shown here is derived from an EMBL/GenBank/DDBJ whole genome shotgun (WGS) entry which is preliminary data.</text>
</comment>
<evidence type="ECO:0000313" key="4">
    <source>
        <dbReference type="EMBL" id="MFC3683098.1"/>
    </source>
</evidence>
<name>A0ABV7W481_9BURK</name>
<comment type="cofactor">
    <cofactor evidence="1">
        <name>(R)-lipoate</name>
        <dbReference type="ChEBI" id="CHEBI:83088"/>
    </cofactor>
</comment>
<evidence type="ECO:0000256" key="1">
    <source>
        <dbReference type="ARBA" id="ARBA00001938"/>
    </source>
</evidence>
<evidence type="ECO:0000259" key="3">
    <source>
        <dbReference type="Pfam" id="PF00364"/>
    </source>
</evidence>
<evidence type="ECO:0000256" key="2">
    <source>
        <dbReference type="ARBA" id="ARBA00022823"/>
    </source>
</evidence>
<protein>
    <submittedName>
        <fullName evidence="4">Biotin/lipoyl-containing protein</fullName>
    </submittedName>
</protein>
<dbReference type="RefSeq" id="WP_382172007.1">
    <property type="nucleotide sequence ID" value="NZ_JBHRXX010000002.1"/>
</dbReference>
<keyword evidence="2" id="KW-0450">Lipoyl</keyword>
<reference evidence="5" key="1">
    <citation type="journal article" date="2019" name="Int. J. Syst. Evol. Microbiol.">
        <title>The Global Catalogue of Microorganisms (GCM) 10K type strain sequencing project: providing services to taxonomists for standard genome sequencing and annotation.</title>
        <authorList>
            <consortium name="The Broad Institute Genomics Platform"/>
            <consortium name="The Broad Institute Genome Sequencing Center for Infectious Disease"/>
            <person name="Wu L."/>
            <person name="Ma J."/>
        </authorList>
    </citation>
    <scope>NUCLEOTIDE SEQUENCE [LARGE SCALE GENOMIC DNA]</scope>
    <source>
        <strain evidence="5">KCTC 42501</strain>
    </source>
</reference>
<sequence length="82" mass="8453">MVELRLDPVAFDSLDDDAEALLSSWDVQPGQSVTVGQEVGVAELVKASVPIVAPVAGRIAALRVPAGASFGRDAVLALLEPD</sequence>
<dbReference type="Gene3D" id="2.40.50.100">
    <property type="match status" value="1"/>
</dbReference>
<accession>A0ABV7W481</accession>
<dbReference type="PROSITE" id="PS00189">
    <property type="entry name" value="LIPOYL"/>
    <property type="match status" value="1"/>
</dbReference>
<dbReference type="InterPro" id="IPR011053">
    <property type="entry name" value="Single_hybrid_motif"/>
</dbReference>
<evidence type="ECO:0000313" key="5">
    <source>
        <dbReference type="Proteomes" id="UP001595729"/>
    </source>
</evidence>